<accession>A0ABW3DTW2</accession>
<keyword evidence="1" id="KW-0032">Aminotransferase</keyword>
<protein>
    <submittedName>
        <fullName evidence="1">Aminotransferase</fullName>
    </submittedName>
</protein>
<sequence>RTAEFAAACAAEGVAVRPFDGEGARVSIGSPEANDTFLAVAGAFLKG</sequence>
<dbReference type="Proteomes" id="UP001597024">
    <property type="component" value="Unassembled WGS sequence"/>
</dbReference>
<gene>
    <name evidence="1" type="ORF">ACFQ08_22295</name>
</gene>
<keyword evidence="1" id="KW-0808">Transferase</keyword>
<evidence type="ECO:0000313" key="1">
    <source>
        <dbReference type="EMBL" id="MFD0887283.1"/>
    </source>
</evidence>
<reference evidence="2" key="1">
    <citation type="journal article" date="2019" name="Int. J. Syst. Evol. Microbiol.">
        <title>The Global Catalogue of Microorganisms (GCM) 10K type strain sequencing project: providing services to taxonomists for standard genome sequencing and annotation.</title>
        <authorList>
            <consortium name="The Broad Institute Genomics Platform"/>
            <consortium name="The Broad Institute Genome Sequencing Center for Infectious Disease"/>
            <person name="Wu L."/>
            <person name="Ma J."/>
        </authorList>
    </citation>
    <scope>NUCLEOTIDE SEQUENCE [LARGE SCALE GENOMIC DNA]</scope>
    <source>
        <strain evidence="2">CCUG 62974</strain>
    </source>
</reference>
<dbReference type="InterPro" id="IPR015422">
    <property type="entry name" value="PyrdxlP-dep_Trfase_small"/>
</dbReference>
<feature type="non-terminal residue" evidence="1">
    <location>
        <position position="1"/>
    </location>
</feature>
<dbReference type="Gene3D" id="3.90.1150.10">
    <property type="entry name" value="Aspartate Aminotransferase, domain 1"/>
    <property type="match status" value="1"/>
</dbReference>
<proteinExistence type="predicted"/>
<dbReference type="GO" id="GO:0008483">
    <property type="term" value="F:transaminase activity"/>
    <property type="evidence" value="ECO:0007669"/>
    <property type="project" value="UniProtKB-KW"/>
</dbReference>
<comment type="caution">
    <text evidence="1">The sequence shown here is derived from an EMBL/GenBank/DDBJ whole genome shotgun (WGS) entry which is preliminary data.</text>
</comment>
<dbReference type="EMBL" id="JBHTHX010000877">
    <property type="protein sequence ID" value="MFD0887283.1"/>
    <property type="molecule type" value="Genomic_DNA"/>
</dbReference>
<keyword evidence="2" id="KW-1185">Reference proteome</keyword>
<organism evidence="1 2">
    <name type="scientific">Streptosporangium algeriense</name>
    <dbReference type="NCBI Taxonomy" id="1682748"/>
    <lineage>
        <taxon>Bacteria</taxon>
        <taxon>Bacillati</taxon>
        <taxon>Actinomycetota</taxon>
        <taxon>Actinomycetes</taxon>
        <taxon>Streptosporangiales</taxon>
        <taxon>Streptosporangiaceae</taxon>
        <taxon>Streptosporangium</taxon>
    </lineage>
</organism>
<name>A0ABW3DTW2_9ACTN</name>
<evidence type="ECO:0000313" key="2">
    <source>
        <dbReference type="Proteomes" id="UP001597024"/>
    </source>
</evidence>